<dbReference type="HOGENOM" id="CLU_049578_0_0_12"/>
<organism evidence="5 6">
    <name type="scientific">Gracilinema caldarium (strain ATCC 51460 / DSM 7334 / H1)</name>
    <name type="common">Treponema caldarium</name>
    <dbReference type="NCBI Taxonomy" id="744872"/>
    <lineage>
        <taxon>Bacteria</taxon>
        <taxon>Pseudomonadati</taxon>
        <taxon>Spirochaetota</taxon>
        <taxon>Spirochaetia</taxon>
        <taxon>Spirochaetales</taxon>
        <taxon>Breznakiellaceae</taxon>
        <taxon>Gracilinema</taxon>
    </lineage>
</organism>
<dbReference type="GO" id="GO:0000155">
    <property type="term" value="F:phosphorelay sensor kinase activity"/>
    <property type="evidence" value="ECO:0007669"/>
    <property type="project" value="TreeGrafter"/>
</dbReference>
<feature type="domain" description="Histidine kinase" evidence="4">
    <location>
        <begin position="170"/>
        <end position="377"/>
    </location>
</feature>
<dbReference type="Proteomes" id="UP000000503">
    <property type="component" value="Chromosome"/>
</dbReference>
<keyword evidence="5" id="KW-0418">Kinase</keyword>
<sequence length="385" mass="42762">MLEAEAIVLPFRDFERVSGAELEEQKHWVADYRGLDLLYEFPVAVMVFNVHRQIVYINAKAKSFLADPHGDPFGLRPGEAFGCIHARETAGGCGTAKFCRFCGAAQGIASALSGAIDLQQCQIDRTRSQHHDQLDLLVWTKPFITHNQVFILAALIDISAEQRRDTFERIFLHDILNTASSIQSVLYLIDDKESGVREYLDLAKIAAEQLTEEIQTHRSIWDAEHGSLSVNASVVSVSSLLQKVGTLYNYMAEERGIQVVITPCGEKKIISDEVLLKRVVSNLVKNAIEACKTGDVVELRCFPKSDAVIIQIKNPAVISEEVQANIFKRAYSTKAKGRGWGTYAARLFVEDYLGGRISYVSNPEQGTIFTIQLPDDPVFPPGTNS</sequence>
<dbReference type="KEGG" id="scd:Spica_1938"/>
<dbReference type="eggNOG" id="COG2205">
    <property type="taxonomic scope" value="Bacteria"/>
</dbReference>
<dbReference type="RefSeq" id="WP_013969357.1">
    <property type="nucleotide sequence ID" value="NC_015732.1"/>
</dbReference>
<accession>F8F448</accession>
<keyword evidence="6" id="KW-1185">Reference proteome</keyword>
<keyword evidence="3" id="KW-0597">Phosphoprotein</keyword>
<evidence type="ECO:0000256" key="2">
    <source>
        <dbReference type="ARBA" id="ARBA00012438"/>
    </source>
</evidence>
<comment type="catalytic activity">
    <reaction evidence="1">
        <text>ATP + protein L-histidine = ADP + protein N-phospho-L-histidine.</text>
        <dbReference type="EC" id="2.7.13.3"/>
    </reaction>
</comment>
<dbReference type="EMBL" id="CP002868">
    <property type="protein sequence ID" value="AEJ20067.1"/>
    <property type="molecule type" value="Genomic_DNA"/>
</dbReference>
<dbReference type="PANTHER" id="PTHR43547:SF2">
    <property type="entry name" value="HYBRID SIGNAL TRANSDUCTION HISTIDINE KINASE C"/>
    <property type="match status" value="1"/>
</dbReference>
<dbReference type="InterPro" id="IPR004358">
    <property type="entry name" value="Sig_transdc_His_kin-like_C"/>
</dbReference>
<proteinExistence type="predicted"/>
<dbReference type="InterPro" id="IPR003594">
    <property type="entry name" value="HATPase_dom"/>
</dbReference>
<dbReference type="InterPro" id="IPR005467">
    <property type="entry name" value="His_kinase_dom"/>
</dbReference>
<dbReference type="AlphaFoldDB" id="F8F448"/>
<reference evidence="6" key="1">
    <citation type="journal article" date="2013" name="Stand. Genomic Sci.">
        <title>Genome sequence of the thermophilic fresh-water bacterium Spirochaeta caldaria type strain (H1(T)), reclassification of Spirochaeta caldaria, Spirochaeta stenostrepta, and Spirochaeta zuelzerae in the genus Treponema as Treponema caldaria comb. nov., Treponema stenostrepta comb. nov., and Treponema zuelzerae comb. nov., and emendation of the genus Treponema.</title>
        <authorList>
            <person name="Abt B."/>
            <person name="Goker M."/>
            <person name="Scheuner C."/>
            <person name="Han C."/>
            <person name="Lu M."/>
            <person name="Misra M."/>
            <person name="Lapidus A."/>
            <person name="Nolan M."/>
            <person name="Lucas S."/>
            <person name="Hammon N."/>
            <person name="Deshpande S."/>
            <person name="Cheng J.F."/>
            <person name="Tapia R."/>
            <person name="Goodwin L.A."/>
            <person name="Pitluck S."/>
            <person name="Liolios K."/>
            <person name="Pagani I."/>
            <person name="Ivanova N."/>
            <person name="Mavromatis K."/>
            <person name="Mikhailova N."/>
            <person name="Huntemann M."/>
            <person name="Pati A."/>
            <person name="Chen A."/>
            <person name="Palaniappan K."/>
            <person name="Land M."/>
            <person name="Hauser L."/>
            <person name="Jeffries C.D."/>
            <person name="Rohde M."/>
            <person name="Spring S."/>
            <person name="Gronow S."/>
            <person name="Detter J.C."/>
            <person name="Bristow J."/>
            <person name="Eisen J.A."/>
            <person name="Markowitz V."/>
            <person name="Hugenholtz P."/>
            <person name="Kyrpides N.C."/>
            <person name="Woyke T."/>
            <person name="Klenk H.P."/>
        </authorList>
    </citation>
    <scope>NUCLEOTIDE SEQUENCE</scope>
    <source>
        <strain evidence="6">ATCC 51460 / DSM 7334 / H1</strain>
    </source>
</reference>
<evidence type="ECO:0000313" key="5">
    <source>
        <dbReference type="EMBL" id="AEJ20067.1"/>
    </source>
</evidence>
<name>F8F448_GRAC1</name>
<evidence type="ECO:0000313" key="6">
    <source>
        <dbReference type="Proteomes" id="UP000000503"/>
    </source>
</evidence>
<evidence type="ECO:0000256" key="3">
    <source>
        <dbReference type="ARBA" id="ARBA00022553"/>
    </source>
</evidence>
<dbReference type="PROSITE" id="PS50109">
    <property type="entry name" value="HIS_KIN"/>
    <property type="match status" value="1"/>
</dbReference>
<evidence type="ECO:0000259" key="4">
    <source>
        <dbReference type="PROSITE" id="PS50109"/>
    </source>
</evidence>
<dbReference type="PRINTS" id="PR00344">
    <property type="entry name" value="BCTRLSENSOR"/>
</dbReference>
<dbReference type="SUPFAM" id="SSF55874">
    <property type="entry name" value="ATPase domain of HSP90 chaperone/DNA topoisomerase II/histidine kinase"/>
    <property type="match status" value="1"/>
</dbReference>
<dbReference type="Pfam" id="PF02518">
    <property type="entry name" value="HATPase_c"/>
    <property type="match status" value="1"/>
</dbReference>
<keyword evidence="5" id="KW-0808">Transferase</keyword>
<dbReference type="PANTHER" id="PTHR43547">
    <property type="entry name" value="TWO-COMPONENT HISTIDINE KINASE"/>
    <property type="match status" value="1"/>
</dbReference>
<evidence type="ECO:0000256" key="1">
    <source>
        <dbReference type="ARBA" id="ARBA00000085"/>
    </source>
</evidence>
<gene>
    <name evidence="5" type="ordered locus">Spica_1938</name>
</gene>
<dbReference type="Gene3D" id="3.30.565.10">
    <property type="entry name" value="Histidine kinase-like ATPase, C-terminal domain"/>
    <property type="match status" value="1"/>
</dbReference>
<dbReference type="EC" id="2.7.13.3" evidence="2"/>
<dbReference type="STRING" id="744872.Spica_1938"/>
<protein>
    <recommendedName>
        <fullName evidence="2">histidine kinase</fullName>
        <ecNumber evidence="2">2.7.13.3</ecNumber>
    </recommendedName>
</protein>
<dbReference type="SMART" id="SM00387">
    <property type="entry name" value="HATPase_c"/>
    <property type="match status" value="1"/>
</dbReference>
<dbReference type="OrthoDB" id="9792686at2"/>
<dbReference type="InterPro" id="IPR036890">
    <property type="entry name" value="HATPase_C_sf"/>
</dbReference>